<comment type="subcellular location">
    <subcellularLocation>
        <location evidence="10">Cytoplasm</location>
    </subcellularLocation>
</comment>
<evidence type="ECO:0000313" key="12">
    <source>
        <dbReference type="EMBL" id="KLV11234.1"/>
    </source>
</evidence>
<sequence>MIEEQVILVDSQGRALGVKEKMQAHREGALHLAFSVLLYRDGSTGREYLLQQRATDKYHSGGLWTNTCCSHPRQGETLEQAGIRRLAEEMGITGVAALQDIAHFVYRAELDNQLVEHELDHVLVAAVLELEIHPNPDEVMAYRWWPEAELEQAVAQQPTQFTAWLPQVLAHAVQHIG</sequence>
<reference evidence="12 13" key="1">
    <citation type="submission" date="2015-05" db="EMBL/GenBank/DDBJ databases">
        <title>Photobacterium galathea sp. nov.</title>
        <authorList>
            <person name="Machado H."/>
            <person name="Gram L."/>
        </authorList>
    </citation>
    <scope>NUCLEOTIDE SEQUENCE [LARGE SCALE GENOMIC DNA]</scope>
    <source>
        <strain evidence="12 13">DSM 22954</strain>
    </source>
</reference>
<dbReference type="GO" id="GO:0050992">
    <property type="term" value="P:dimethylallyl diphosphate biosynthetic process"/>
    <property type="evidence" value="ECO:0007669"/>
    <property type="project" value="UniProtKB-UniRule"/>
</dbReference>
<feature type="binding site" evidence="10">
    <location>
        <position position="118"/>
    </location>
    <ligand>
        <name>Mn(2+)</name>
        <dbReference type="ChEBI" id="CHEBI:29035"/>
    </ligand>
</feature>
<keyword evidence="9 10" id="KW-0413">Isomerase</keyword>
<keyword evidence="4 10" id="KW-0963">Cytoplasm</keyword>
<keyword evidence="7 10" id="KW-0464">Manganese</keyword>
<dbReference type="InterPro" id="IPR015797">
    <property type="entry name" value="NUDIX_hydrolase-like_dom_sf"/>
</dbReference>
<comment type="cofactor">
    <cofactor evidence="10">
        <name>Mg(2+)</name>
        <dbReference type="ChEBI" id="CHEBI:18420"/>
    </cofactor>
    <text evidence="10">Binds 1 Mg(2+) ion per subunit. The magnesium ion binds only when substrate is bound.</text>
</comment>
<dbReference type="InterPro" id="IPR000086">
    <property type="entry name" value="NUDIX_hydrolase_dom"/>
</dbReference>
<dbReference type="EC" id="5.3.3.2" evidence="3 10"/>
<dbReference type="GO" id="GO:0046872">
    <property type="term" value="F:metal ion binding"/>
    <property type="evidence" value="ECO:0007669"/>
    <property type="project" value="UniProtKB-KW"/>
</dbReference>
<evidence type="ECO:0000256" key="6">
    <source>
        <dbReference type="ARBA" id="ARBA00022842"/>
    </source>
</evidence>
<dbReference type="PANTHER" id="PTHR10885:SF0">
    <property type="entry name" value="ISOPENTENYL-DIPHOSPHATE DELTA-ISOMERASE"/>
    <property type="match status" value="1"/>
</dbReference>
<organism evidence="12 13">
    <name type="scientific">Photobacterium ganghwense</name>
    <dbReference type="NCBI Taxonomy" id="320778"/>
    <lineage>
        <taxon>Bacteria</taxon>
        <taxon>Pseudomonadati</taxon>
        <taxon>Pseudomonadota</taxon>
        <taxon>Gammaproteobacteria</taxon>
        <taxon>Vibrionales</taxon>
        <taxon>Vibrionaceae</taxon>
        <taxon>Photobacterium</taxon>
    </lineage>
</organism>
<evidence type="ECO:0000256" key="1">
    <source>
        <dbReference type="ARBA" id="ARBA00004826"/>
    </source>
</evidence>
<feature type="binding site" evidence="10">
    <location>
        <position position="25"/>
    </location>
    <ligand>
        <name>Mn(2+)</name>
        <dbReference type="ChEBI" id="CHEBI:29035"/>
    </ligand>
</feature>
<dbReference type="GO" id="GO:0005737">
    <property type="term" value="C:cytoplasm"/>
    <property type="evidence" value="ECO:0007669"/>
    <property type="project" value="UniProtKB-SubCell"/>
</dbReference>
<feature type="binding site" evidence="10">
    <location>
        <position position="89"/>
    </location>
    <ligand>
        <name>Mg(2+)</name>
        <dbReference type="ChEBI" id="CHEBI:18420"/>
    </ligand>
</feature>
<feature type="domain" description="Nudix hydrolase" evidence="11">
    <location>
        <begin position="29"/>
        <end position="167"/>
    </location>
</feature>
<keyword evidence="6 10" id="KW-0460">Magnesium</keyword>
<feature type="active site" evidence="10">
    <location>
        <position position="118"/>
    </location>
</feature>
<feature type="binding site" evidence="10">
    <location>
        <position position="31"/>
    </location>
    <ligand>
        <name>Mn(2+)</name>
        <dbReference type="ChEBI" id="CHEBI:29035"/>
    </ligand>
</feature>
<dbReference type="NCBIfam" id="NF002995">
    <property type="entry name" value="PRK03759.1"/>
    <property type="match status" value="1"/>
</dbReference>
<dbReference type="PATRIC" id="fig|320778.3.peg.660"/>
<evidence type="ECO:0000256" key="2">
    <source>
        <dbReference type="ARBA" id="ARBA00007579"/>
    </source>
</evidence>
<dbReference type="GO" id="GO:0004452">
    <property type="term" value="F:isopentenyl-diphosphate delta-isomerase activity"/>
    <property type="evidence" value="ECO:0007669"/>
    <property type="project" value="UniProtKB-UniRule"/>
</dbReference>
<evidence type="ECO:0000256" key="8">
    <source>
        <dbReference type="ARBA" id="ARBA00023229"/>
    </source>
</evidence>
<dbReference type="PANTHER" id="PTHR10885">
    <property type="entry name" value="ISOPENTENYL-DIPHOSPHATE DELTA-ISOMERASE"/>
    <property type="match status" value="1"/>
</dbReference>
<evidence type="ECO:0000256" key="10">
    <source>
        <dbReference type="HAMAP-Rule" id="MF_00202"/>
    </source>
</evidence>
<comment type="pathway">
    <text evidence="1 10">Isoprenoid biosynthesis; dimethylallyl diphosphate biosynthesis; dimethylallyl diphosphate from isopentenyl diphosphate: step 1/1.</text>
</comment>
<dbReference type="Proteomes" id="UP000035909">
    <property type="component" value="Unassembled WGS sequence"/>
</dbReference>
<gene>
    <name evidence="10" type="primary">idi</name>
    <name evidence="12" type="ORF">ABT57_03075</name>
</gene>
<proteinExistence type="inferred from homology"/>
<evidence type="ECO:0000256" key="5">
    <source>
        <dbReference type="ARBA" id="ARBA00022723"/>
    </source>
</evidence>
<dbReference type="NCBIfam" id="TIGR02150">
    <property type="entry name" value="IPP_isom_1"/>
    <property type="match status" value="1"/>
</dbReference>
<evidence type="ECO:0000256" key="9">
    <source>
        <dbReference type="ARBA" id="ARBA00023235"/>
    </source>
</evidence>
<comment type="cofactor">
    <cofactor evidence="10">
        <name>Mn(2+)</name>
        <dbReference type="ChEBI" id="CHEBI:29035"/>
    </cofactor>
    <text evidence="10">Binds 1 Mn(2+) ion per subunit.</text>
</comment>
<keyword evidence="13" id="KW-1185">Reference proteome</keyword>
<comment type="caution">
    <text evidence="12">The sequence shown here is derived from an EMBL/GenBank/DDBJ whole genome shotgun (WGS) entry which is preliminary data.</text>
</comment>
<feature type="binding site" evidence="10">
    <location>
        <position position="71"/>
    </location>
    <ligand>
        <name>Mn(2+)</name>
        <dbReference type="ChEBI" id="CHEBI:29035"/>
    </ligand>
</feature>
<dbReference type="Pfam" id="PF00293">
    <property type="entry name" value="NUDIX"/>
    <property type="match status" value="1"/>
</dbReference>
<dbReference type="InterPro" id="IPR056375">
    <property type="entry name" value="Idi_bact"/>
</dbReference>
<protein>
    <recommendedName>
        <fullName evidence="3 10">Isopentenyl-diphosphate Delta-isomerase</fullName>
        <shortName evidence="10">IPP isomerase</shortName>
        <ecNumber evidence="3 10">5.3.3.2</ecNumber>
    </recommendedName>
    <alternativeName>
        <fullName evidence="10">IPP:DMAPP isomerase</fullName>
    </alternativeName>
    <alternativeName>
        <fullName evidence="10">Isopentenyl pyrophosphate isomerase</fullName>
    </alternativeName>
</protein>
<accession>A0A0J1HHZ8</accession>
<dbReference type="RefSeq" id="WP_047883734.1">
    <property type="nucleotide sequence ID" value="NZ_CP071325.1"/>
</dbReference>
<dbReference type="Gene3D" id="3.90.79.10">
    <property type="entry name" value="Nucleoside Triphosphate Pyrophosphohydrolase"/>
    <property type="match status" value="1"/>
</dbReference>
<evidence type="ECO:0000256" key="3">
    <source>
        <dbReference type="ARBA" id="ARBA00012057"/>
    </source>
</evidence>
<evidence type="ECO:0000259" key="11">
    <source>
        <dbReference type="PROSITE" id="PS51462"/>
    </source>
</evidence>
<keyword evidence="8 10" id="KW-0414">Isoprene biosynthesis</keyword>
<dbReference type="InterPro" id="IPR011876">
    <property type="entry name" value="IsopentenylPP_isomerase_typ1"/>
</dbReference>
<dbReference type="GO" id="GO:0009240">
    <property type="term" value="P:isopentenyl diphosphate biosynthetic process"/>
    <property type="evidence" value="ECO:0007669"/>
    <property type="project" value="TreeGrafter"/>
</dbReference>
<name>A0A0J1HHZ8_9GAMM</name>
<dbReference type="OrthoDB" id="9809458at2"/>
<dbReference type="PROSITE" id="PS51462">
    <property type="entry name" value="NUDIX"/>
    <property type="match status" value="1"/>
</dbReference>
<dbReference type="HAMAP" id="MF_00202">
    <property type="entry name" value="Idi"/>
    <property type="match status" value="1"/>
</dbReference>
<dbReference type="PIRSF" id="PIRSF018427">
    <property type="entry name" value="Isopntndiph_ism"/>
    <property type="match status" value="1"/>
</dbReference>
<evidence type="ECO:0000313" key="13">
    <source>
        <dbReference type="Proteomes" id="UP000035909"/>
    </source>
</evidence>
<feature type="active site" evidence="10">
    <location>
        <position position="69"/>
    </location>
</feature>
<dbReference type="EMBL" id="LDOU01000003">
    <property type="protein sequence ID" value="KLV11234.1"/>
    <property type="molecule type" value="Genomic_DNA"/>
</dbReference>
<comment type="function">
    <text evidence="10">Catalyzes the 1,3-allylic rearrangement of the homoallylic substrate isopentenyl (IPP) to its highly electrophilic allylic isomer, dimethylallyl diphosphate (DMAPP).</text>
</comment>
<evidence type="ECO:0000256" key="4">
    <source>
        <dbReference type="ARBA" id="ARBA00022490"/>
    </source>
</evidence>
<comment type="similarity">
    <text evidence="2 10">Belongs to the IPP isomerase type 1 family.</text>
</comment>
<comment type="catalytic activity">
    <reaction evidence="10">
        <text>isopentenyl diphosphate = dimethylallyl diphosphate</text>
        <dbReference type="Rhea" id="RHEA:23284"/>
        <dbReference type="ChEBI" id="CHEBI:57623"/>
        <dbReference type="ChEBI" id="CHEBI:128769"/>
        <dbReference type="EC" id="5.3.3.2"/>
    </reaction>
</comment>
<dbReference type="UniPathway" id="UPA00059">
    <property type="reaction ID" value="UER00104"/>
</dbReference>
<dbReference type="CDD" id="cd02885">
    <property type="entry name" value="NUDIX_IPP_Isomerase"/>
    <property type="match status" value="1"/>
</dbReference>
<dbReference type="AlphaFoldDB" id="A0A0J1HHZ8"/>
<keyword evidence="5 10" id="KW-0479">Metal-binding</keyword>
<dbReference type="SUPFAM" id="SSF55811">
    <property type="entry name" value="Nudix"/>
    <property type="match status" value="1"/>
</dbReference>
<evidence type="ECO:0000256" key="7">
    <source>
        <dbReference type="ARBA" id="ARBA00023211"/>
    </source>
</evidence>
<dbReference type="STRING" id="320778.ABT57_03075"/>
<feature type="binding site" evidence="10">
    <location>
        <position position="116"/>
    </location>
    <ligand>
        <name>Mn(2+)</name>
        <dbReference type="ChEBI" id="CHEBI:29035"/>
    </ligand>
</feature>